<feature type="non-terminal residue" evidence="1">
    <location>
        <position position="77"/>
    </location>
</feature>
<proteinExistence type="predicted"/>
<gene>
    <name evidence="1" type="ORF">GALMADRAFT_254520</name>
</gene>
<accession>A0A067SLL3</accession>
<sequence>MVAEAPAGLAVFGTVVEANTSVITNVRDDVRVVSSATALLRPATDDSQLVVRGTSAVSHDAWYIDFGGVSGGEAEAE</sequence>
<organism evidence="1 2">
    <name type="scientific">Galerina marginata (strain CBS 339.88)</name>
    <dbReference type="NCBI Taxonomy" id="685588"/>
    <lineage>
        <taxon>Eukaryota</taxon>
        <taxon>Fungi</taxon>
        <taxon>Dikarya</taxon>
        <taxon>Basidiomycota</taxon>
        <taxon>Agaricomycotina</taxon>
        <taxon>Agaricomycetes</taxon>
        <taxon>Agaricomycetidae</taxon>
        <taxon>Agaricales</taxon>
        <taxon>Agaricineae</taxon>
        <taxon>Strophariaceae</taxon>
        <taxon>Galerina</taxon>
    </lineage>
</organism>
<reference evidence="2" key="1">
    <citation type="journal article" date="2014" name="Proc. Natl. Acad. Sci. U.S.A.">
        <title>Extensive sampling of basidiomycete genomes demonstrates inadequacy of the white-rot/brown-rot paradigm for wood decay fungi.</title>
        <authorList>
            <person name="Riley R."/>
            <person name="Salamov A.A."/>
            <person name="Brown D.W."/>
            <person name="Nagy L.G."/>
            <person name="Floudas D."/>
            <person name="Held B.W."/>
            <person name="Levasseur A."/>
            <person name="Lombard V."/>
            <person name="Morin E."/>
            <person name="Otillar R."/>
            <person name="Lindquist E.A."/>
            <person name="Sun H."/>
            <person name="LaButti K.M."/>
            <person name="Schmutz J."/>
            <person name="Jabbour D."/>
            <person name="Luo H."/>
            <person name="Baker S.E."/>
            <person name="Pisabarro A.G."/>
            <person name="Walton J.D."/>
            <person name="Blanchette R.A."/>
            <person name="Henrissat B."/>
            <person name="Martin F."/>
            <person name="Cullen D."/>
            <person name="Hibbett D.S."/>
            <person name="Grigoriev I.V."/>
        </authorList>
    </citation>
    <scope>NUCLEOTIDE SEQUENCE [LARGE SCALE GENOMIC DNA]</scope>
    <source>
        <strain evidence="2">CBS 339.88</strain>
    </source>
</reference>
<dbReference type="AlphaFoldDB" id="A0A067SLL3"/>
<protein>
    <submittedName>
        <fullName evidence="1">Uncharacterized protein</fullName>
    </submittedName>
</protein>
<keyword evidence="2" id="KW-1185">Reference proteome</keyword>
<dbReference type="HOGENOM" id="CLU_2644660_0_0_1"/>
<dbReference type="EMBL" id="KL142395">
    <property type="protein sequence ID" value="KDR70902.1"/>
    <property type="molecule type" value="Genomic_DNA"/>
</dbReference>
<evidence type="ECO:0000313" key="1">
    <source>
        <dbReference type="EMBL" id="KDR70902.1"/>
    </source>
</evidence>
<dbReference type="Proteomes" id="UP000027222">
    <property type="component" value="Unassembled WGS sequence"/>
</dbReference>
<evidence type="ECO:0000313" key="2">
    <source>
        <dbReference type="Proteomes" id="UP000027222"/>
    </source>
</evidence>
<name>A0A067SLL3_GALM3</name>